<dbReference type="AlphaFoldDB" id="A0A9E7BZV5"/>
<dbReference type="Gene3D" id="3.40.50.150">
    <property type="entry name" value="Vaccinia Virus protein VP39"/>
    <property type="match status" value="1"/>
</dbReference>
<sequence>MTGFADAVDPPFTRSELLVDGPNEQTVELFRASGCRRYAELGVYQGDTAERIADHLAGDGEIHLFDYEDRVSAVAERLRARGHANVVAHPNTWRTFDSYNWSLMALLRRGGAPPFDYVFIDGAHTWAFDALAFLLVDRLLAPGGYVDFDDYHWTLAASPSMSPEAFPPTRRLYTDEQIDAPQVALVVDLLVRPDDRYEELVENKLFRKRPEAR</sequence>
<organism evidence="1 2">
    <name type="scientific">Capillimicrobium parvum</name>
    <dbReference type="NCBI Taxonomy" id="2884022"/>
    <lineage>
        <taxon>Bacteria</taxon>
        <taxon>Bacillati</taxon>
        <taxon>Actinomycetota</taxon>
        <taxon>Thermoleophilia</taxon>
        <taxon>Solirubrobacterales</taxon>
        <taxon>Capillimicrobiaceae</taxon>
        <taxon>Capillimicrobium</taxon>
    </lineage>
</organism>
<dbReference type="KEGG" id="sbae:DSM104329_02111"/>
<evidence type="ECO:0000313" key="2">
    <source>
        <dbReference type="Proteomes" id="UP001162834"/>
    </source>
</evidence>
<gene>
    <name evidence="1" type="ORF">DSM104329_02111</name>
</gene>
<reference evidence="1" key="1">
    <citation type="journal article" date="2022" name="Int. J. Syst. Evol. Microbiol.">
        <title>Pseudomonas aegrilactucae sp. nov. and Pseudomonas morbosilactucae sp. nov., pathogens causing bacterial rot of lettuce in Japan.</title>
        <authorList>
            <person name="Sawada H."/>
            <person name="Fujikawa T."/>
            <person name="Satou M."/>
        </authorList>
    </citation>
    <scope>NUCLEOTIDE SEQUENCE</scope>
    <source>
        <strain evidence="1">0166_1</strain>
    </source>
</reference>
<proteinExistence type="predicted"/>
<dbReference type="Pfam" id="PF13578">
    <property type="entry name" value="Methyltransf_24"/>
    <property type="match status" value="1"/>
</dbReference>
<dbReference type="RefSeq" id="WP_259315399.1">
    <property type="nucleotide sequence ID" value="NZ_CP087164.1"/>
</dbReference>
<protein>
    <submittedName>
        <fullName evidence="1">Uncharacterized protein</fullName>
    </submittedName>
</protein>
<keyword evidence="2" id="KW-1185">Reference proteome</keyword>
<evidence type="ECO:0000313" key="1">
    <source>
        <dbReference type="EMBL" id="UGS35716.1"/>
    </source>
</evidence>
<dbReference type="InterPro" id="IPR029063">
    <property type="entry name" value="SAM-dependent_MTases_sf"/>
</dbReference>
<dbReference type="EMBL" id="CP087164">
    <property type="protein sequence ID" value="UGS35716.1"/>
    <property type="molecule type" value="Genomic_DNA"/>
</dbReference>
<dbReference type="SUPFAM" id="SSF53335">
    <property type="entry name" value="S-adenosyl-L-methionine-dependent methyltransferases"/>
    <property type="match status" value="1"/>
</dbReference>
<dbReference type="Proteomes" id="UP001162834">
    <property type="component" value="Chromosome"/>
</dbReference>
<name>A0A9E7BZV5_9ACTN</name>
<accession>A0A9E7BZV5</accession>